<dbReference type="EMBL" id="LKAJ01000005">
    <property type="protein sequence ID" value="KRG21276.1"/>
    <property type="molecule type" value="Genomic_DNA"/>
</dbReference>
<keyword evidence="1" id="KW-0472">Membrane</keyword>
<accession>A0A0Q9YKT9</accession>
<organism evidence="2">
    <name type="scientific">Candidatus Berkiella aquae</name>
    <dbReference type="NCBI Taxonomy" id="295108"/>
    <lineage>
        <taxon>Bacteria</taxon>
        <taxon>Pseudomonadati</taxon>
        <taxon>Pseudomonadota</taxon>
        <taxon>Gammaproteobacteria</taxon>
        <taxon>Candidatus Berkiellales</taxon>
        <taxon>Candidatus Berkiellaceae</taxon>
        <taxon>Candidatus Berkiella</taxon>
    </lineage>
</organism>
<protein>
    <submittedName>
        <fullName evidence="2">Uncharacterized protein</fullName>
    </submittedName>
</protein>
<name>A0A0Q9YKT9_9GAMM</name>
<keyword evidence="1" id="KW-1133">Transmembrane helix</keyword>
<comment type="caution">
    <text evidence="2">The sequence shown here is derived from an EMBL/GenBank/DDBJ whole genome shotgun (WGS) entry which is preliminary data.</text>
</comment>
<proteinExistence type="predicted"/>
<sequence length="118" mass="12324">MIYILLTKIDSTVVAKMRNLSLNEIQLVNGGLQSNLEEAFTVASIFAIGCGTFGSIFSAVVYYETLPTAAVQTILANALQANLVTLPIAMFAGLGIGGLVGATLGFGLYYSGIITKAE</sequence>
<gene>
    <name evidence="2" type="ORF">HT99x_01452</name>
</gene>
<feature type="transmembrane region" description="Helical" evidence="1">
    <location>
        <begin position="83"/>
        <end position="110"/>
    </location>
</feature>
<evidence type="ECO:0000256" key="1">
    <source>
        <dbReference type="SAM" id="Phobius"/>
    </source>
</evidence>
<dbReference type="AlphaFoldDB" id="A0A0Q9YKT9"/>
<feature type="transmembrane region" description="Helical" evidence="1">
    <location>
        <begin position="39"/>
        <end position="63"/>
    </location>
</feature>
<keyword evidence="1" id="KW-0812">Transmembrane</keyword>
<dbReference type="STRING" id="295108.HT99x_01452"/>
<evidence type="ECO:0000313" key="2">
    <source>
        <dbReference type="EMBL" id="KRG21276.1"/>
    </source>
</evidence>
<reference evidence="2" key="1">
    <citation type="submission" date="2015-09" db="EMBL/GenBank/DDBJ databases">
        <title>Draft Genome Sequences of Two Novel Amoeba-resistant Intranuclear Bacteria, Candidatus Berkiella cookevillensis and Candidatus Berkiella aquae.</title>
        <authorList>
            <person name="Mehari Y.T."/>
            <person name="Arivett B.A."/>
            <person name="Farone A.L."/>
            <person name="Gunderson J.H."/>
            <person name="Farone M.B."/>
        </authorList>
    </citation>
    <scope>NUCLEOTIDE SEQUENCE [LARGE SCALE GENOMIC DNA]</scope>
    <source>
        <strain evidence="2">HT99</strain>
    </source>
</reference>